<dbReference type="Gene3D" id="3.10.50.40">
    <property type="match status" value="1"/>
</dbReference>
<dbReference type="SUPFAM" id="SSF54534">
    <property type="entry name" value="FKBP-like"/>
    <property type="match status" value="1"/>
</dbReference>
<organism evidence="8 9">
    <name type="scientific">Trapa incisa</name>
    <dbReference type="NCBI Taxonomy" id="236973"/>
    <lineage>
        <taxon>Eukaryota</taxon>
        <taxon>Viridiplantae</taxon>
        <taxon>Streptophyta</taxon>
        <taxon>Embryophyta</taxon>
        <taxon>Tracheophyta</taxon>
        <taxon>Spermatophyta</taxon>
        <taxon>Magnoliopsida</taxon>
        <taxon>eudicotyledons</taxon>
        <taxon>Gunneridae</taxon>
        <taxon>Pentapetalae</taxon>
        <taxon>rosids</taxon>
        <taxon>malvids</taxon>
        <taxon>Myrtales</taxon>
        <taxon>Lythraceae</taxon>
        <taxon>Trapa</taxon>
    </lineage>
</organism>
<evidence type="ECO:0000256" key="3">
    <source>
        <dbReference type="ARBA" id="ARBA00023110"/>
    </source>
</evidence>
<keyword evidence="4 5" id="KW-0413">Isomerase</keyword>
<protein>
    <recommendedName>
        <fullName evidence="2 5">peptidylprolyl isomerase</fullName>
        <ecNumber evidence="2 5">5.2.1.8</ecNumber>
    </recommendedName>
</protein>
<evidence type="ECO:0000256" key="2">
    <source>
        <dbReference type="ARBA" id="ARBA00013194"/>
    </source>
</evidence>
<evidence type="ECO:0000256" key="4">
    <source>
        <dbReference type="ARBA" id="ARBA00023235"/>
    </source>
</evidence>
<dbReference type="Gene3D" id="2.60.120.340">
    <property type="entry name" value="Nucleoplasmin core domain"/>
    <property type="match status" value="1"/>
</dbReference>
<dbReference type="PANTHER" id="PTHR43811">
    <property type="entry name" value="FKBP-TYPE PEPTIDYL-PROLYL CIS-TRANS ISOMERASE FKPA"/>
    <property type="match status" value="1"/>
</dbReference>
<dbReference type="FunFam" id="3.10.50.40:FF:000006">
    <property type="entry name" value="Peptidyl-prolyl cis-trans isomerase"/>
    <property type="match status" value="1"/>
</dbReference>
<dbReference type="InterPro" id="IPR041232">
    <property type="entry name" value="NPL"/>
</dbReference>
<evidence type="ECO:0000313" key="9">
    <source>
        <dbReference type="Proteomes" id="UP001345219"/>
    </source>
</evidence>
<dbReference type="PIRSF" id="PIRSF001473">
    <property type="entry name" value="FK506-bp_FPR3"/>
    <property type="match status" value="1"/>
</dbReference>
<feature type="compositionally biased region" description="Basic and acidic residues" evidence="6">
    <location>
        <begin position="325"/>
        <end position="334"/>
    </location>
</feature>
<dbReference type="InterPro" id="IPR046357">
    <property type="entry name" value="PPIase_dom_sf"/>
</dbReference>
<evidence type="ECO:0000256" key="6">
    <source>
        <dbReference type="SAM" id="MobiDB-lite"/>
    </source>
</evidence>
<dbReference type="Pfam" id="PF17800">
    <property type="entry name" value="NPL"/>
    <property type="match status" value="1"/>
</dbReference>
<feature type="compositionally biased region" description="Basic and acidic residues" evidence="6">
    <location>
        <begin position="272"/>
        <end position="295"/>
    </location>
</feature>
<dbReference type="Pfam" id="PF00254">
    <property type="entry name" value="FKBP_C"/>
    <property type="match status" value="1"/>
</dbReference>
<dbReference type="Proteomes" id="UP001345219">
    <property type="component" value="Chromosome 12"/>
</dbReference>
<proteinExistence type="predicted"/>
<dbReference type="InterPro" id="IPR001179">
    <property type="entry name" value="PPIase_FKBP_dom"/>
</dbReference>
<feature type="region of interest" description="Disordered" evidence="6">
    <location>
        <begin position="239"/>
        <end position="376"/>
    </location>
</feature>
<dbReference type="GO" id="GO:0003755">
    <property type="term" value="F:peptidyl-prolyl cis-trans isomerase activity"/>
    <property type="evidence" value="ECO:0007669"/>
    <property type="project" value="UniProtKB-KW"/>
</dbReference>
<dbReference type="PANTHER" id="PTHR43811:SF19">
    <property type="entry name" value="39 KDA FK506-BINDING NUCLEAR PROTEIN"/>
    <property type="match status" value="1"/>
</dbReference>
<evidence type="ECO:0000259" key="7">
    <source>
        <dbReference type="PROSITE" id="PS50059"/>
    </source>
</evidence>
<comment type="caution">
    <text evidence="8">The sequence shown here is derived from an EMBL/GenBank/DDBJ whole genome shotgun (WGS) entry which is preliminary data.</text>
</comment>
<evidence type="ECO:0000256" key="1">
    <source>
        <dbReference type="ARBA" id="ARBA00000971"/>
    </source>
</evidence>
<reference evidence="8 9" key="1">
    <citation type="journal article" date="2023" name="Hortic Res">
        <title>Pangenome of water caltrop reveals structural variations and asymmetric subgenome divergence after allopolyploidization.</title>
        <authorList>
            <person name="Zhang X."/>
            <person name="Chen Y."/>
            <person name="Wang L."/>
            <person name="Yuan Y."/>
            <person name="Fang M."/>
            <person name="Shi L."/>
            <person name="Lu R."/>
            <person name="Comes H.P."/>
            <person name="Ma Y."/>
            <person name="Chen Y."/>
            <person name="Huang G."/>
            <person name="Zhou Y."/>
            <person name="Zheng Z."/>
            <person name="Qiu Y."/>
        </authorList>
    </citation>
    <scope>NUCLEOTIDE SEQUENCE [LARGE SCALE GENOMIC DNA]</scope>
    <source>
        <tissue evidence="8">Roots</tissue>
    </source>
</reference>
<dbReference type="EC" id="5.2.1.8" evidence="2 5"/>
<keyword evidence="9" id="KW-1185">Reference proteome</keyword>
<accession>A0AAN7JKL1</accession>
<comment type="catalytic activity">
    <reaction evidence="1 5">
        <text>[protein]-peptidylproline (omega=180) = [protein]-peptidylproline (omega=0)</text>
        <dbReference type="Rhea" id="RHEA:16237"/>
        <dbReference type="Rhea" id="RHEA-COMP:10747"/>
        <dbReference type="Rhea" id="RHEA-COMP:10748"/>
        <dbReference type="ChEBI" id="CHEBI:83833"/>
        <dbReference type="ChEBI" id="CHEBI:83834"/>
        <dbReference type="EC" id="5.2.1.8"/>
    </reaction>
</comment>
<sequence>MGFWGIEVKPGKKENPYDDVNALGKLRITQATLGLGSSNEKSILQCFGEQKSPIFLCTLLPDKIESCSLDLEFDEDDSVIFSVVGKRSIHISGYFLEDDYEEDAYGFVHHGEDISDREIEESSDYDSEEAFEDVGSDDDIFSGDDHFDIAPKCRVVIEEIIDGDKADTGNSQLIQKNKNILRNSAENPKAGQIVIEEIIDDDKADTGNSLLIQKKKNELSNSAENPKAGQIVLWNSVSSSSLESEDEDGFPISKPGTQKKHEDVPEQANNETTEKAENKNKRSVKTIEQDDQPDRQKKRKKQKKSDKEGKTDNEAGENGTGAVMEDQKRLKEVVNADADQLLSLDPPKDKNENQPEKKKKKKKKNNKKLQETGYQSVTTKVEKNASTLSEQNPSQVRTFPNGLVVEELEMGKPDGKKAAPGKQVSVHYIGKLQKSGKIFDSNVGRAPFKFRLGIGQVIKGWDVGVNGMCVGDKRRLTIPPSMGYGAQSAGGKIPPNSWLVFDVELVDVR</sequence>
<gene>
    <name evidence="8" type="ORF">SAY87_014705</name>
</gene>
<evidence type="ECO:0000256" key="5">
    <source>
        <dbReference type="PROSITE-ProRule" id="PRU00277"/>
    </source>
</evidence>
<keyword evidence="3 5" id="KW-0697">Rotamase</keyword>
<evidence type="ECO:0000313" key="8">
    <source>
        <dbReference type="EMBL" id="KAK4748119.1"/>
    </source>
</evidence>
<dbReference type="PROSITE" id="PS50059">
    <property type="entry name" value="FKBP_PPIASE"/>
    <property type="match status" value="1"/>
</dbReference>
<feature type="domain" description="PPIase FKBP-type" evidence="7">
    <location>
        <begin position="421"/>
        <end position="509"/>
    </location>
</feature>
<feature type="compositionally biased region" description="Basic and acidic residues" evidence="6">
    <location>
        <begin position="346"/>
        <end position="356"/>
    </location>
</feature>
<dbReference type="GO" id="GO:0005634">
    <property type="term" value="C:nucleus"/>
    <property type="evidence" value="ECO:0007669"/>
    <property type="project" value="UniProtKB-ARBA"/>
</dbReference>
<feature type="compositionally biased region" description="Basic residues" evidence="6">
    <location>
        <begin position="357"/>
        <end position="367"/>
    </location>
</feature>
<dbReference type="InterPro" id="IPR023566">
    <property type="entry name" value="PPIase_Fpr3/Fpr4-like"/>
</dbReference>
<dbReference type="EMBL" id="JAXIOK010000019">
    <property type="protein sequence ID" value="KAK4748119.1"/>
    <property type="molecule type" value="Genomic_DNA"/>
</dbReference>
<name>A0AAN7JKL1_9MYRT</name>
<dbReference type="AlphaFoldDB" id="A0AAN7JKL1"/>